<dbReference type="PROSITE" id="PS50006">
    <property type="entry name" value="FHA_DOMAIN"/>
    <property type="match status" value="1"/>
</dbReference>
<evidence type="ECO:0000256" key="1">
    <source>
        <dbReference type="ARBA" id="ARBA00022553"/>
    </source>
</evidence>
<dbReference type="EC" id="4.6.1.1" evidence="3"/>
<evidence type="ECO:0000313" key="3">
    <source>
        <dbReference type="EMBL" id="SJM45670.1"/>
    </source>
</evidence>
<keyword evidence="1" id="KW-0597">Phosphoprotein</keyword>
<dbReference type="Gene3D" id="3.30.2320.60">
    <property type="entry name" value="FhaA, phosphopeptide-binding domain (DUF3662)"/>
    <property type="match status" value="1"/>
</dbReference>
<dbReference type="GO" id="GO:0004016">
    <property type="term" value="F:adenylate cyclase activity"/>
    <property type="evidence" value="ECO:0007669"/>
    <property type="project" value="UniProtKB-EC"/>
</dbReference>
<organism evidence="3 4">
    <name type="scientific">Agrococcus casei LMG 22410</name>
    <dbReference type="NCBI Taxonomy" id="1255656"/>
    <lineage>
        <taxon>Bacteria</taxon>
        <taxon>Bacillati</taxon>
        <taxon>Actinomycetota</taxon>
        <taxon>Actinomycetes</taxon>
        <taxon>Micrococcales</taxon>
        <taxon>Microbacteriaceae</taxon>
        <taxon>Agrococcus</taxon>
    </lineage>
</organism>
<proteinExistence type="predicted"/>
<dbReference type="InterPro" id="IPR042287">
    <property type="entry name" value="FhaA_N_sf"/>
</dbReference>
<keyword evidence="3" id="KW-0456">Lyase</keyword>
<dbReference type="Proteomes" id="UP000195787">
    <property type="component" value="Unassembled WGS sequence"/>
</dbReference>
<gene>
    <name evidence="3" type="ORF">CZ674_00065</name>
</gene>
<dbReference type="EMBL" id="FUHU01000003">
    <property type="protein sequence ID" value="SJM45670.1"/>
    <property type="molecule type" value="Genomic_DNA"/>
</dbReference>
<dbReference type="GeneID" id="303171603"/>
<dbReference type="InterPro" id="IPR050923">
    <property type="entry name" value="Cell_Proc_Reg/RNA_Proc"/>
</dbReference>
<dbReference type="InterPro" id="IPR008984">
    <property type="entry name" value="SMAD_FHA_dom_sf"/>
</dbReference>
<dbReference type="InterPro" id="IPR022128">
    <property type="entry name" value="FhaA_N"/>
</dbReference>
<protein>
    <submittedName>
        <fullName evidence="3">Adenylate cyclase</fullName>
        <ecNumber evidence="3">4.6.1.1</ecNumber>
    </submittedName>
</protein>
<dbReference type="Pfam" id="PF00498">
    <property type="entry name" value="FHA"/>
    <property type="match status" value="1"/>
</dbReference>
<dbReference type="PANTHER" id="PTHR23308">
    <property type="entry name" value="NUCLEAR INHIBITOR OF PROTEIN PHOSPHATASE-1"/>
    <property type="match status" value="1"/>
</dbReference>
<dbReference type="Gene3D" id="2.60.200.20">
    <property type="match status" value="1"/>
</dbReference>
<dbReference type="SMART" id="SM00240">
    <property type="entry name" value="FHA"/>
    <property type="match status" value="1"/>
</dbReference>
<dbReference type="AlphaFoldDB" id="A0A1R4EQ06"/>
<dbReference type="InterPro" id="IPR000253">
    <property type="entry name" value="FHA_dom"/>
</dbReference>
<dbReference type="Pfam" id="PF12401">
    <property type="entry name" value="FhaA_N"/>
    <property type="match status" value="1"/>
</dbReference>
<dbReference type="RefSeq" id="WP_086989818.1">
    <property type="nucleotide sequence ID" value="NZ_FUHU01000003.1"/>
</dbReference>
<dbReference type="SUPFAM" id="SSF49879">
    <property type="entry name" value="SMAD/FHA domain"/>
    <property type="match status" value="1"/>
</dbReference>
<sequence>MGLLDRFERGLERVVNGAFAKTFRSGVEPVEIAAALRRELDTNARVVSRERILVPNLLTVQLSQDDSEELLSLGDTLTDELKQSLQKHAASNGYSFAAPLIIEIDTDEKLTKGMLEVTSRSAKGEVAWQAVIDIKGTRHRLRKGATIVGRGSDSDITIDDAGASRKHVEIIWDGDRAQVSDLGSTNGTKLNGKKLKKALLEPDSIIDIGATRLVYRVQAQTKGNA</sequence>
<dbReference type="OrthoDB" id="151099at2"/>
<name>A0A1R4EQ06_9MICO</name>
<evidence type="ECO:0000313" key="4">
    <source>
        <dbReference type="Proteomes" id="UP000195787"/>
    </source>
</evidence>
<feature type="domain" description="FHA" evidence="2">
    <location>
        <begin position="146"/>
        <end position="195"/>
    </location>
</feature>
<keyword evidence="4" id="KW-1185">Reference proteome</keyword>
<accession>A0A1R4EQ06</accession>
<evidence type="ECO:0000259" key="2">
    <source>
        <dbReference type="PROSITE" id="PS50006"/>
    </source>
</evidence>
<reference evidence="3 4" key="1">
    <citation type="submission" date="2017-02" db="EMBL/GenBank/DDBJ databases">
        <authorList>
            <person name="Peterson S.W."/>
        </authorList>
    </citation>
    <scope>NUCLEOTIDE SEQUENCE [LARGE SCALE GENOMIC DNA]</scope>
    <source>
        <strain evidence="3 4">LMG 22410</strain>
    </source>
</reference>
<dbReference type="CDD" id="cd00060">
    <property type="entry name" value="FHA"/>
    <property type="match status" value="1"/>
</dbReference>